<keyword evidence="4 13" id="KW-0808">Transferase</keyword>
<keyword evidence="6" id="KW-0547">Nucleotide-binding</keyword>
<evidence type="ECO:0000256" key="7">
    <source>
        <dbReference type="ARBA" id="ARBA00023134"/>
    </source>
</evidence>
<dbReference type="FunFam" id="3.90.550.10:FF:000046">
    <property type="entry name" value="Mannose-1-phosphate guanylyltransferase (GDP)"/>
    <property type="match status" value="1"/>
</dbReference>
<feature type="domain" description="MannoseP isomerase/GMP-like beta-helix" evidence="12">
    <location>
        <begin position="304"/>
        <end position="356"/>
    </location>
</feature>
<keyword evidence="5 13" id="KW-0548">Nucleotidyltransferase</keyword>
<dbReference type="SUPFAM" id="SSF53448">
    <property type="entry name" value="Nucleotide-diphospho-sugar transferases"/>
    <property type="match status" value="1"/>
</dbReference>
<evidence type="ECO:0000256" key="2">
    <source>
        <dbReference type="ARBA" id="ARBA00006115"/>
    </source>
</evidence>
<evidence type="ECO:0000256" key="4">
    <source>
        <dbReference type="ARBA" id="ARBA00022679"/>
    </source>
</evidence>
<protein>
    <recommendedName>
        <fullName evidence="3">mannose-1-phosphate guanylyltransferase</fullName>
        <ecNumber evidence="3">2.7.7.13</ecNumber>
    </recommendedName>
</protein>
<dbReference type="Gene3D" id="3.90.550.10">
    <property type="entry name" value="Spore Coat Polysaccharide Biosynthesis Protein SpsA, Chain A"/>
    <property type="match status" value="1"/>
</dbReference>
<dbReference type="UniPathway" id="UPA00126">
    <property type="reaction ID" value="UER00930"/>
</dbReference>
<evidence type="ECO:0000256" key="3">
    <source>
        <dbReference type="ARBA" id="ARBA00012387"/>
    </source>
</evidence>
<dbReference type="Pfam" id="PF00483">
    <property type="entry name" value="NTP_transferase"/>
    <property type="match status" value="1"/>
</dbReference>
<dbReference type="CDD" id="cd02213">
    <property type="entry name" value="cupin_PMI_typeII_C"/>
    <property type="match status" value="1"/>
</dbReference>
<keyword evidence="13" id="KW-0413">Isomerase</keyword>
<reference evidence="13 14" key="1">
    <citation type="submission" date="2017-09" db="EMBL/GenBank/DDBJ databases">
        <title>Complete genome of Salmonella enterica subsp. diarizonae isolated from stool of a patient with bacterial enteropathy.</title>
        <authorList>
            <person name="Zhou J."/>
            <person name="Chen Q."/>
            <person name="Guo L."/>
            <person name="Fan J."/>
        </authorList>
    </citation>
    <scope>NUCLEOTIDE SEQUENCE [LARGE SCALE GENOMIC DNA]</scope>
    <source>
        <strain evidence="13 14">HZS154</strain>
    </source>
</reference>
<dbReference type="Proteomes" id="UP000230639">
    <property type="component" value="Chromosome"/>
</dbReference>
<dbReference type="NCBIfam" id="TIGR01479">
    <property type="entry name" value="GMP_PMI"/>
    <property type="match status" value="1"/>
</dbReference>
<dbReference type="InterPro" id="IPR005835">
    <property type="entry name" value="NTP_transferase_dom"/>
</dbReference>
<comment type="similarity">
    <text evidence="2 9">Belongs to the mannose-6-phosphate isomerase type 2 family.</text>
</comment>
<feature type="domain" description="Mannose-6-phosphate isomerase type II C-terminal" evidence="11">
    <location>
        <begin position="365"/>
        <end position="475"/>
    </location>
</feature>
<dbReference type="PANTHER" id="PTHR46390">
    <property type="entry name" value="MANNOSE-1-PHOSPHATE GUANYLYLTRANSFERASE"/>
    <property type="match status" value="1"/>
</dbReference>
<comment type="pathway">
    <text evidence="1">Nucleotide-sugar biosynthesis; GDP-alpha-D-mannose biosynthesis; GDP-alpha-D-mannose from alpha-D-mannose 1-phosphate (GTP route): step 1/1.</text>
</comment>
<dbReference type="InterPro" id="IPR001538">
    <property type="entry name" value="Man6P_isomerase-2_C"/>
</dbReference>
<evidence type="ECO:0000313" key="13">
    <source>
        <dbReference type="EMBL" id="ATW54067.1"/>
    </source>
</evidence>
<dbReference type="STRING" id="59204.UQ49_15010"/>
<evidence type="ECO:0000313" key="14">
    <source>
        <dbReference type="Proteomes" id="UP000230639"/>
    </source>
</evidence>
<dbReference type="GO" id="GO:0009298">
    <property type="term" value="P:GDP-mannose biosynthetic process"/>
    <property type="evidence" value="ECO:0007669"/>
    <property type="project" value="UniProtKB-UniPathway"/>
</dbReference>
<dbReference type="SUPFAM" id="SSF51182">
    <property type="entry name" value="RmlC-like cupins"/>
    <property type="match status" value="1"/>
</dbReference>
<dbReference type="Pfam" id="PF22640">
    <property type="entry name" value="ManC_GMP_beta-helix"/>
    <property type="match status" value="1"/>
</dbReference>
<dbReference type="GO" id="GO:0016853">
    <property type="term" value="F:isomerase activity"/>
    <property type="evidence" value="ECO:0007669"/>
    <property type="project" value="UniProtKB-KW"/>
</dbReference>
<dbReference type="PANTHER" id="PTHR46390:SF1">
    <property type="entry name" value="MANNOSE-1-PHOSPHATE GUANYLYLTRANSFERASE"/>
    <property type="match status" value="1"/>
</dbReference>
<dbReference type="InterPro" id="IPR049577">
    <property type="entry name" value="GMPP_N"/>
</dbReference>
<dbReference type="Gene3D" id="2.60.120.10">
    <property type="entry name" value="Jelly Rolls"/>
    <property type="match status" value="1"/>
</dbReference>
<dbReference type="InterPro" id="IPR054566">
    <property type="entry name" value="ManC/GMP-like_b-helix"/>
</dbReference>
<evidence type="ECO:0000256" key="8">
    <source>
        <dbReference type="ARBA" id="ARBA00047343"/>
    </source>
</evidence>
<sequence length="478" mass="53842">MSNIQPVILCGGSGTRLWPLSREEYPKQFLKINSTESMLQRTISRLNGLSISEPVIICNEKHRFIIAEQLRGTKVNRGCIILEPMGRNTAPAIALAALNNIRKGSDPLMLVLAADHIIKDNKAFCASVECAAIYAEKGKLVTFGIVPTYPETGYGYIKCGSPIANDPSVNVSKNLHFAYNVSAFVEKPDIERAELYLSNKDYYWNSGIFLFRASIYLRELEKYRPDILDVCSRALNESSEDLDFIRIEPNIFSNCLSDSIDYAVMEKTTDAIVVPVEAGWSDVGSWSSVWDITDKDKNNNVLHGDIISLDTKNSYLYSENCLLTTIGVNNLVVVSTRDAILVADKNSTQNVKYIVDTIKNNSRYEYFNCHEIYQSWGKYKSLASGERYHVKHIIVKPSERTTFQVHNDRSKYWIIITGAARVILGNEVRFVSENESVYIPFGVPHGLENSGDIPLELIEVRSGNYIAEDDVIRLKGRY</sequence>
<evidence type="ECO:0000259" key="12">
    <source>
        <dbReference type="Pfam" id="PF22640"/>
    </source>
</evidence>
<dbReference type="InterPro" id="IPR011051">
    <property type="entry name" value="RmlC_Cupin_sf"/>
</dbReference>
<gene>
    <name evidence="13" type="ORF">CNQ75_05680</name>
</gene>
<dbReference type="Pfam" id="PF01050">
    <property type="entry name" value="MannoseP_isomer"/>
    <property type="match status" value="1"/>
</dbReference>
<organism evidence="13 14">
    <name type="scientific">Salmonella diarizonae</name>
    <dbReference type="NCBI Taxonomy" id="59204"/>
    <lineage>
        <taxon>Bacteria</taxon>
        <taxon>Pseudomonadati</taxon>
        <taxon>Pseudomonadota</taxon>
        <taxon>Gammaproteobacteria</taxon>
        <taxon>Enterobacterales</taxon>
        <taxon>Enterobacteriaceae</taxon>
        <taxon>Salmonella</taxon>
    </lineage>
</organism>
<dbReference type="GO" id="GO:0000271">
    <property type="term" value="P:polysaccharide biosynthetic process"/>
    <property type="evidence" value="ECO:0007669"/>
    <property type="project" value="InterPro"/>
</dbReference>
<evidence type="ECO:0000256" key="9">
    <source>
        <dbReference type="RuleBase" id="RU004190"/>
    </source>
</evidence>
<evidence type="ECO:0000256" key="6">
    <source>
        <dbReference type="ARBA" id="ARBA00022741"/>
    </source>
</evidence>
<dbReference type="RefSeq" id="WP_063390591.1">
    <property type="nucleotide sequence ID" value="NZ_CP011288.1"/>
</dbReference>
<dbReference type="InterPro" id="IPR051161">
    <property type="entry name" value="Mannose-6P_isomerase_type2"/>
</dbReference>
<evidence type="ECO:0000259" key="11">
    <source>
        <dbReference type="Pfam" id="PF01050"/>
    </source>
</evidence>
<dbReference type="InterPro" id="IPR029044">
    <property type="entry name" value="Nucleotide-diphossugar_trans"/>
</dbReference>
<dbReference type="GO" id="GO:0004475">
    <property type="term" value="F:mannose-1-phosphate guanylyltransferase (GTP) activity"/>
    <property type="evidence" value="ECO:0007669"/>
    <property type="project" value="UniProtKB-EC"/>
</dbReference>
<proteinExistence type="inferred from homology"/>
<comment type="catalytic activity">
    <reaction evidence="8">
        <text>alpha-D-mannose 1-phosphate + GTP + H(+) = GDP-alpha-D-mannose + diphosphate</text>
        <dbReference type="Rhea" id="RHEA:15229"/>
        <dbReference type="ChEBI" id="CHEBI:15378"/>
        <dbReference type="ChEBI" id="CHEBI:33019"/>
        <dbReference type="ChEBI" id="CHEBI:37565"/>
        <dbReference type="ChEBI" id="CHEBI:57527"/>
        <dbReference type="ChEBI" id="CHEBI:58409"/>
        <dbReference type="EC" id="2.7.7.13"/>
    </reaction>
</comment>
<dbReference type="InterPro" id="IPR014710">
    <property type="entry name" value="RmlC-like_jellyroll"/>
</dbReference>
<dbReference type="GO" id="GO:0005525">
    <property type="term" value="F:GTP binding"/>
    <property type="evidence" value="ECO:0007669"/>
    <property type="project" value="UniProtKB-KW"/>
</dbReference>
<evidence type="ECO:0000256" key="5">
    <source>
        <dbReference type="ARBA" id="ARBA00022695"/>
    </source>
</evidence>
<dbReference type="InterPro" id="IPR006375">
    <property type="entry name" value="Man1P_GuaTrfase/Man6P_Isoase"/>
</dbReference>
<evidence type="ECO:0000259" key="10">
    <source>
        <dbReference type="Pfam" id="PF00483"/>
    </source>
</evidence>
<dbReference type="CDD" id="cd02509">
    <property type="entry name" value="GDP-M1P_Guanylyltransferase"/>
    <property type="match status" value="1"/>
</dbReference>
<dbReference type="EC" id="2.7.7.13" evidence="3"/>
<evidence type="ECO:0000256" key="1">
    <source>
        <dbReference type="ARBA" id="ARBA00004823"/>
    </source>
</evidence>
<accession>A0A2I5HET3</accession>
<feature type="domain" description="Nucleotidyl transferase" evidence="10">
    <location>
        <begin position="6"/>
        <end position="297"/>
    </location>
</feature>
<keyword evidence="7" id="KW-0342">GTP-binding</keyword>
<dbReference type="EMBL" id="CP023345">
    <property type="protein sequence ID" value="ATW54067.1"/>
    <property type="molecule type" value="Genomic_DNA"/>
</dbReference>
<name>A0A2I5HET3_SALDZ</name>
<dbReference type="AlphaFoldDB" id="A0A2I5HET3"/>